<feature type="compositionally biased region" description="Acidic residues" evidence="1">
    <location>
        <begin position="84"/>
        <end position="130"/>
    </location>
</feature>
<dbReference type="STRING" id="597362.K5X888"/>
<dbReference type="OMA" id="VHIDWDA"/>
<dbReference type="SUPFAM" id="SSF52047">
    <property type="entry name" value="RNI-like"/>
    <property type="match status" value="1"/>
</dbReference>
<dbReference type="HOGENOM" id="CLU_020999_1_2_1"/>
<gene>
    <name evidence="2" type="ORF">AGABI1DRAFT_106923</name>
</gene>
<keyword evidence="3" id="KW-1185">Reference proteome</keyword>
<protein>
    <submittedName>
        <fullName evidence="2">Uncharacterized protein</fullName>
    </submittedName>
</protein>
<organism evidence="2 3">
    <name type="scientific">Agaricus bisporus var. burnettii (strain JB137-S8 / ATCC MYA-4627 / FGSC 10392)</name>
    <name type="common">White button mushroom</name>
    <dbReference type="NCBI Taxonomy" id="597362"/>
    <lineage>
        <taxon>Eukaryota</taxon>
        <taxon>Fungi</taxon>
        <taxon>Dikarya</taxon>
        <taxon>Basidiomycota</taxon>
        <taxon>Agaricomycotina</taxon>
        <taxon>Agaricomycetes</taxon>
        <taxon>Agaricomycetidae</taxon>
        <taxon>Agaricales</taxon>
        <taxon>Agaricineae</taxon>
        <taxon>Agaricaceae</taxon>
        <taxon>Agaricus</taxon>
    </lineage>
</organism>
<dbReference type="OrthoDB" id="3341212at2759"/>
<feature type="region of interest" description="Disordered" evidence="1">
    <location>
        <begin position="82"/>
        <end position="133"/>
    </location>
</feature>
<dbReference type="Proteomes" id="UP000008493">
    <property type="component" value="Unassembled WGS sequence"/>
</dbReference>
<dbReference type="eggNOG" id="ENOG502SMF9">
    <property type="taxonomic scope" value="Eukaryota"/>
</dbReference>
<dbReference type="KEGG" id="abp:AGABI1DRAFT106923"/>
<proteinExistence type="predicted"/>
<evidence type="ECO:0000313" key="2">
    <source>
        <dbReference type="EMBL" id="EKM79438.1"/>
    </source>
</evidence>
<reference evidence="3" key="1">
    <citation type="journal article" date="2012" name="Proc. Natl. Acad. Sci. U.S.A.">
        <title>Genome sequence of the button mushroom Agaricus bisporus reveals mechanisms governing adaptation to a humic-rich ecological niche.</title>
        <authorList>
            <person name="Morin E."/>
            <person name="Kohler A."/>
            <person name="Baker A.R."/>
            <person name="Foulongne-Oriol M."/>
            <person name="Lombard V."/>
            <person name="Nagy L.G."/>
            <person name="Ohm R.A."/>
            <person name="Patyshakuliyeva A."/>
            <person name="Brun A."/>
            <person name="Aerts A.L."/>
            <person name="Bailey A.M."/>
            <person name="Billette C."/>
            <person name="Coutinho P.M."/>
            <person name="Deakin G."/>
            <person name="Doddapaneni H."/>
            <person name="Floudas D."/>
            <person name="Grimwood J."/>
            <person name="Hilden K."/>
            <person name="Kuees U."/>
            <person name="LaButti K.M."/>
            <person name="Lapidus A."/>
            <person name="Lindquist E.A."/>
            <person name="Lucas S.M."/>
            <person name="Murat C."/>
            <person name="Riley R.W."/>
            <person name="Salamov A.A."/>
            <person name="Schmutz J."/>
            <person name="Subramanian V."/>
            <person name="Woesten H.A.B."/>
            <person name="Xu J."/>
            <person name="Eastwood D.C."/>
            <person name="Foster G.D."/>
            <person name="Sonnenberg A.S."/>
            <person name="Cullen D."/>
            <person name="de Vries R.P."/>
            <person name="Lundell T."/>
            <person name="Hibbett D.S."/>
            <person name="Henrissat B."/>
            <person name="Burton K.S."/>
            <person name="Kerrigan R.W."/>
            <person name="Challen M.P."/>
            <person name="Grigoriev I.V."/>
            <person name="Martin F."/>
        </authorList>
    </citation>
    <scope>NUCLEOTIDE SEQUENCE [LARGE SCALE GENOMIC DNA]</scope>
    <source>
        <strain evidence="3">JB137-S8 / ATCC MYA-4627 / FGSC 10392</strain>
    </source>
</reference>
<sequence>MTQHSYDRDLTAELETRLAALLAQSQGLSPSAAMAQVTRDLLAHNPYNPPEGDKCPINKLSDKLLVYIFDLCVQMELEEKLYREDDEEEWESEEESEDEYDDGEDDEQEDKEDDDDDNDDENEVEEDTESEIPPQISISHVCARWRRLALDTPSLWAILRFEKGTSLDQHKMFLNRARTALLDIEINMEHNISCDFSEEESVLEDFDDSELQLHGHQSRCQKKETELIDCLKRSLDRSDPSLPTIVGKTDWYTGSYIGELDDPPEKCSCCDCYYSLSEFSEILDLVIPRVPYWKVLDVVVKDYRWMYLLLARLHQCGPADNLEVLKLFHLTKNKATTEIVFSPPRFVTSFTPFQGKMPRLRHYVLWAVHIDWDACVSALENAERANLSYHNEEVRPCFDIFEKMVKSLTEKLILRLSGPKGTEEDWQVAEKMPIQVPLLKALTLWHLLPEYASSLLHFLDTPHLTSLSLCLDRGDYGDFAREMCEGLHGRSKSMLAGLEHLNVRNLQCGDVSRVVQMLDQLSNLRSLELDCDTQADLFFDALLKPQLEEVYCPLLESVDIVGKTGEEMKRFVKAREKAGVGLKKVYLYCRGEMNLGLERWLREHVEEFELDFPAFVEEE</sequence>
<dbReference type="InParanoid" id="K5X888"/>
<dbReference type="RefSeq" id="XP_007330095.1">
    <property type="nucleotide sequence ID" value="XM_007330033.1"/>
</dbReference>
<name>K5X888_AGABU</name>
<evidence type="ECO:0000256" key="1">
    <source>
        <dbReference type="SAM" id="MobiDB-lite"/>
    </source>
</evidence>
<dbReference type="AlphaFoldDB" id="K5X888"/>
<evidence type="ECO:0000313" key="3">
    <source>
        <dbReference type="Proteomes" id="UP000008493"/>
    </source>
</evidence>
<dbReference type="Gene3D" id="1.20.1280.50">
    <property type="match status" value="1"/>
</dbReference>
<accession>K5X888</accession>
<dbReference type="GeneID" id="18822331"/>
<dbReference type="EMBL" id="JH971390">
    <property type="protein sequence ID" value="EKM79438.1"/>
    <property type="molecule type" value="Genomic_DNA"/>
</dbReference>